<evidence type="ECO:0000313" key="3">
    <source>
        <dbReference type="RefSeq" id="XP_018027607.1"/>
    </source>
</evidence>
<feature type="chain" id="PRO_5034655573" evidence="1">
    <location>
        <begin position="20"/>
        <end position="259"/>
    </location>
</feature>
<gene>
    <name evidence="3" type="primary">LOC108682872</name>
</gene>
<dbReference type="InterPro" id="IPR038606">
    <property type="entry name" value="To_sf"/>
</dbReference>
<dbReference type="GeneID" id="108682872"/>
<organism evidence="2 3">
    <name type="scientific">Hyalella azteca</name>
    <name type="common">Amphipod</name>
    <dbReference type="NCBI Taxonomy" id="294128"/>
    <lineage>
        <taxon>Eukaryota</taxon>
        <taxon>Metazoa</taxon>
        <taxon>Ecdysozoa</taxon>
        <taxon>Arthropoda</taxon>
        <taxon>Crustacea</taxon>
        <taxon>Multicrustacea</taxon>
        <taxon>Malacostraca</taxon>
        <taxon>Eumalacostraca</taxon>
        <taxon>Peracarida</taxon>
        <taxon>Amphipoda</taxon>
        <taxon>Senticaudata</taxon>
        <taxon>Talitrida</taxon>
        <taxon>Talitroidea</taxon>
        <taxon>Hyalellidae</taxon>
        <taxon>Hyalella</taxon>
    </lineage>
</organism>
<evidence type="ECO:0000256" key="1">
    <source>
        <dbReference type="SAM" id="SignalP"/>
    </source>
</evidence>
<dbReference type="OrthoDB" id="6380971at2759"/>
<protein>
    <submittedName>
        <fullName evidence="3">Uncharacterized protein LOC108682872</fullName>
    </submittedName>
</protein>
<dbReference type="KEGG" id="hazt:108682872"/>
<dbReference type="PANTHER" id="PTHR11008">
    <property type="entry name" value="PROTEIN TAKEOUT-LIKE PROTEIN"/>
    <property type="match status" value="1"/>
</dbReference>
<dbReference type="SMART" id="SM00700">
    <property type="entry name" value="JHBP"/>
    <property type="match status" value="1"/>
</dbReference>
<dbReference type="AlphaFoldDB" id="A0A8B7PQS0"/>
<proteinExistence type="predicted"/>
<keyword evidence="2" id="KW-1185">Reference proteome</keyword>
<dbReference type="PANTHER" id="PTHR11008:SF9">
    <property type="entry name" value="PROTEIN TAKEOUT-LIKE PROTEIN"/>
    <property type="match status" value="1"/>
</dbReference>
<dbReference type="RefSeq" id="XP_018027607.1">
    <property type="nucleotide sequence ID" value="XM_018172118.2"/>
</dbReference>
<feature type="signal peptide" evidence="1">
    <location>
        <begin position="1"/>
        <end position="19"/>
    </location>
</feature>
<reference evidence="3" key="1">
    <citation type="submission" date="2025-08" db="UniProtKB">
        <authorList>
            <consortium name="RefSeq"/>
        </authorList>
    </citation>
    <scope>IDENTIFICATION</scope>
    <source>
        <tissue evidence="3">Whole organism</tissue>
    </source>
</reference>
<name>A0A8B7PQS0_HYAAZ</name>
<dbReference type="InterPro" id="IPR010562">
    <property type="entry name" value="Haemolymph_juvenile_hormone-bd"/>
</dbReference>
<sequence>MNNLLKLLVLGAVFAAVSSVEVRPHAAGSEQHEKTVREGDAVRDESVDNYITMVLENFAIAMRTGIPILGIPILDPFNISKLDLPTINTSMLRLEANASDLSVSDTSSYVPTYVHVDFETNAMYLNLHFLDIRVDGDYWCDGMAAVIFPVFGDGFFYINIMSIDSSGLGAVIITEDDHLQITELSLELAYDRLEIYFDNFLGGGDFGEEVNQAISVLADTIVQEILPLLNTAIIPALVVYINDALMQITISDIIGGGSV</sequence>
<evidence type="ECO:0000313" key="2">
    <source>
        <dbReference type="Proteomes" id="UP000694843"/>
    </source>
</evidence>
<accession>A0A8B7PQS0</accession>
<dbReference type="OMA" id="YINIMSI"/>
<dbReference type="Proteomes" id="UP000694843">
    <property type="component" value="Unplaced"/>
</dbReference>
<keyword evidence="1" id="KW-0732">Signal</keyword>
<dbReference type="Gene3D" id="3.15.10.30">
    <property type="entry name" value="Haemolymph juvenile hormone binding protein"/>
    <property type="match status" value="1"/>
</dbReference>
<dbReference type="Pfam" id="PF06585">
    <property type="entry name" value="JHBP"/>
    <property type="match status" value="1"/>
</dbReference>